<dbReference type="PANTHER" id="PTHR10558">
    <property type="entry name" value="SOMATOSTATIN"/>
    <property type="match status" value="1"/>
</dbReference>
<dbReference type="Proteomes" id="UP000694523">
    <property type="component" value="Unplaced"/>
</dbReference>
<dbReference type="GO" id="GO:0030334">
    <property type="term" value="P:regulation of cell migration"/>
    <property type="evidence" value="ECO:0007669"/>
    <property type="project" value="TreeGrafter"/>
</dbReference>
<keyword evidence="5" id="KW-0165">Cleavage on pair of basic residues</keyword>
<comment type="function">
    <text evidence="1">Somatostatin inhibits the release of somatotropin.</text>
</comment>
<keyword evidence="7" id="KW-1015">Disulfide bond</keyword>
<evidence type="ECO:0000256" key="4">
    <source>
        <dbReference type="ARBA" id="ARBA00022525"/>
    </source>
</evidence>
<feature type="chain" id="PRO_5034184703" description="Somatostatin/Cortistatin C-terminal domain-containing protein" evidence="8">
    <location>
        <begin position="22"/>
        <end position="99"/>
    </location>
</feature>
<protein>
    <recommendedName>
        <fullName evidence="9">Somatostatin/Cortistatin C-terminal domain-containing protein</fullName>
    </recommendedName>
</protein>
<evidence type="ECO:0000256" key="6">
    <source>
        <dbReference type="ARBA" id="ARBA00022702"/>
    </source>
</evidence>
<evidence type="ECO:0000256" key="8">
    <source>
        <dbReference type="SAM" id="SignalP"/>
    </source>
</evidence>
<dbReference type="InterPro" id="IPR018142">
    <property type="entry name" value="Somatostatin/Cortistatin_C"/>
</dbReference>
<dbReference type="Pfam" id="PF03002">
    <property type="entry name" value="Somatostatin"/>
    <property type="match status" value="1"/>
</dbReference>
<feature type="signal peptide" evidence="8">
    <location>
        <begin position="1"/>
        <end position="21"/>
    </location>
</feature>
<feature type="domain" description="Somatostatin/Cortistatin C-terminal" evidence="9">
    <location>
        <begin position="84"/>
        <end position="99"/>
    </location>
</feature>
<dbReference type="GO" id="GO:0005615">
    <property type="term" value="C:extracellular space"/>
    <property type="evidence" value="ECO:0007669"/>
    <property type="project" value="TreeGrafter"/>
</dbReference>
<keyword evidence="8" id="KW-0732">Signal</keyword>
<reference evidence="10" key="2">
    <citation type="submission" date="2025-09" db="UniProtKB">
        <authorList>
            <consortium name="Ensembl"/>
        </authorList>
    </citation>
    <scope>IDENTIFICATION</scope>
</reference>
<dbReference type="Ensembl" id="ENSNMLT00000023371.1">
    <property type="protein sequence ID" value="ENSNMLP00000020837.1"/>
    <property type="gene ID" value="ENSNMLG00000013585.1"/>
</dbReference>
<evidence type="ECO:0000256" key="5">
    <source>
        <dbReference type="ARBA" id="ARBA00022685"/>
    </source>
</evidence>
<keyword evidence="11" id="KW-1185">Reference proteome</keyword>
<keyword evidence="6" id="KW-0372">Hormone</keyword>
<accession>A0A8C6TGY1</accession>
<organism evidence="10 11">
    <name type="scientific">Neogobius melanostomus</name>
    <name type="common">round goby</name>
    <dbReference type="NCBI Taxonomy" id="47308"/>
    <lineage>
        <taxon>Eukaryota</taxon>
        <taxon>Metazoa</taxon>
        <taxon>Chordata</taxon>
        <taxon>Craniata</taxon>
        <taxon>Vertebrata</taxon>
        <taxon>Euteleostomi</taxon>
        <taxon>Actinopterygii</taxon>
        <taxon>Neopterygii</taxon>
        <taxon>Teleostei</taxon>
        <taxon>Neoteleostei</taxon>
        <taxon>Acanthomorphata</taxon>
        <taxon>Gobiaria</taxon>
        <taxon>Gobiiformes</taxon>
        <taxon>Gobioidei</taxon>
        <taxon>Gobiidae</taxon>
        <taxon>Benthophilinae</taxon>
        <taxon>Neogobiini</taxon>
        <taxon>Neogobius</taxon>
    </lineage>
</organism>
<evidence type="ECO:0000313" key="11">
    <source>
        <dbReference type="Proteomes" id="UP000694523"/>
    </source>
</evidence>
<evidence type="ECO:0000259" key="9">
    <source>
        <dbReference type="Pfam" id="PF03002"/>
    </source>
</evidence>
<comment type="similarity">
    <text evidence="3">Belongs to the somatostatin family.</text>
</comment>
<evidence type="ECO:0000256" key="3">
    <source>
        <dbReference type="ARBA" id="ARBA00008327"/>
    </source>
</evidence>
<sequence length="99" mass="11283">MLQGRAQVLLALLAFTVKVDGAPHGDLLRGELIRDDDLARLILVQFLSELMEMDEGDVDPRLVEQLGIRETVMRRQLPLTQRARPAGCRNFFWKTFTSC</sequence>
<evidence type="ECO:0000256" key="2">
    <source>
        <dbReference type="ARBA" id="ARBA00004613"/>
    </source>
</evidence>
<dbReference type="AlphaFoldDB" id="A0A8C6TGY1"/>
<dbReference type="PANTHER" id="PTHR10558:SF2">
    <property type="entry name" value="SOMATOSTATIN"/>
    <property type="match status" value="1"/>
</dbReference>
<proteinExistence type="inferred from homology"/>
<keyword evidence="4" id="KW-0964">Secreted</keyword>
<dbReference type="InterPro" id="IPR004250">
    <property type="entry name" value="Somatostatin"/>
</dbReference>
<evidence type="ECO:0000313" key="10">
    <source>
        <dbReference type="Ensembl" id="ENSNMLP00000020837.1"/>
    </source>
</evidence>
<dbReference type="GO" id="GO:0005179">
    <property type="term" value="F:hormone activity"/>
    <property type="evidence" value="ECO:0007669"/>
    <property type="project" value="UniProtKB-KW"/>
</dbReference>
<reference evidence="10" key="1">
    <citation type="submission" date="2025-08" db="UniProtKB">
        <authorList>
            <consortium name="Ensembl"/>
        </authorList>
    </citation>
    <scope>IDENTIFICATION</scope>
</reference>
<evidence type="ECO:0000256" key="7">
    <source>
        <dbReference type="ARBA" id="ARBA00023157"/>
    </source>
</evidence>
<evidence type="ECO:0000256" key="1">
    <source>
        <dbReference type="ARBA" id="ARBA00003524"/>
    </source>
</evidence>
<comment type="subcellular location">
    <subcellularLocation>
        <location evidence="2">Secreted</location>
    </subcellularLocation>
</comment>
<name>A0A8C6TGY1_9GOBI</name>